<sequence>MRRACPSRGARGWYVAAAGFAFAGCDAGSEPAPTVSLTPTPASSPSQTPDPAVDETKVAEVLLVG</sequence>
<evidence type="ECO:0000313" key="3">
    <source>
        <dbReference type="EMBL" id="QAY64367.1"/>
    </source>
</evidence>
<reference evidence="3 4" key="1">
    <citation type="submission" date="2019-01" db="EMBL/GenBank/DDBJ databases">
        <title>Genome sequencing of strain 2JSPR-7.</title>
        <authorList>
            <person name="Heo J."/>
            <person name="Kim S.-J."/>
            <person name="Kim J.-S."/>
            <person name="Hong S.-B."/>
            <person name="Kwon S.-W."/>
        </authorList>
    </citation>
    <scope>NUCLEOTIDE SEQUENCE [LARGE SCALE GENOMIC DNA]</scope>
    <source>
        <strain evidence="3 4">2JSPR-7</strain>
    </source>
</reference>
<keyword evidence="4" id="KW-1185">Reference proteome</keyword>
<proteinExistence type="predicted"/>
<name>A0A4P6EV69_9MICO</name>
<dbReference type="RefSeq" id="WP_129205519.1">
    <property type="nucleotide sequence ID" value="NZ_CP035495.1"/>
</dbReference>
<protein>
    <submittedName>
        <fullName evidence="3">Uncharacterized protein</fullName>
    </submittedName>
</protein>
<dbReference type="AlphaFoldDB" id="A0A4P6EV69"/>
<dbReference type="PROSITE" id="PS51257">
    <property type="entry name" value="PROKAR_LIPOPROTEIN"/>
    <property type="match status" value="1"/>
</dbReference>
<feature type="compositionally biased region" description="Low complexity" evidence="1">
    <location>
        <begin position="31"/>
        <end position="51"/>
    </location>
</feature>
<keyword evidence="2" id="KW-0732">Signal</keyword>
<evidence type="ECO:0000256" key="1">
    <source>
        <dbReference type="SAM" id="MobiDB-lite"/>
    </source>
</evidence>
<dbReference type="Proteomes" id="UP000291758">
    <property type="component" value="Chromosome"/>
</dbReference>
<evidence type="ECO:0000256" key="2">
    <source>
        <dbReference type="SAM" id="SignalP"/>
    </source>
</evidence>
<feature type="chain" id="PRO_5039604743" evidence="2">
    <location>
        <begin position="24"/>
        <end position="65"/>
    </location>
</feature>
<accession>A0A4P6EV69</accession>
<organism evidence="3 4">
    <name type="scientific">Xylanimonas allomyrinae</name>
    <dbReference type="NCBI Taxonomy" id="2509459"/>
    <lineage>
        <taxon>Bacteria</taxon>
        <taxon>Bacillati</taxon>
        <taxon>Actinomycetota</taxon>
        <taxon>Actinomycetes</taxon>
        <taxon>Micrococcales</taxon>
        <taxon>Promicromonosporaceae</taxon>
        <taxon>Xylanimonas</taxon>
    </lineage>
</organism>
<dbReference type="KEGG" id="xyl:ET495_15415"/>
<feature type="region of interest" description="Disordered" evidence="1">
    <location>
        <begin position="30"/>
        <end position="55"/>
    </location>
</feature>
<feature type="signal peptide" evidence="2">
    <location>
        <begin position="1"/>
        <end position="23"/>
    </location>
</feature>
<evidence type="ECO:0000313" key="4">
    <source>
        <dbReference type="Proteomes" id="UP000291758"/>
    </source>
</evidence>
<dbReference type="EMBL" id="CP035495">
    <property type="protein sequence ID" value="QAY64367.1"/>
    <property type="molecule type" value="Genomic_DNA"/>
</dbReference>
<gene>
    <name evidence="3" type="ORF">ET495_15415</name>
</gene>